<comment type="caution">
    <text evidence="1">The sequence shown here is derived from an EMBL/GenBank/DDBJ whole genome shotgun (WGS) entry which is preliminary data.</text>
</comment>
<organism evidence="1 2">
    <name type="scientific">[Candida] jaroonii</name>
    <dbReference type="NCBI Taxonomy" id="467808"/>
    <lineage>
        <taxon>Eukaryota</taxon>
        <taxon>Fungi</taxon>
        <taxon>Dikarya</taxon>
        <taxon>Ascomycota</taxon>
        <taxon>Saccharomycotina</taxon>
        <taxon>Pichiomycetes</taxon>
        <taxon>Debaryomycetaceae</taxon>
        <taxon>Yamadazyma</taxon>
    </lineage>
</organism>
<dbReference type="EMBL" id="CALSDN010000002">
    <property type="protein sequence ID" value="CAH6719572.1"/>
    <property type="molecule type" value="Genomic_DNA"/>
</dbReference>
<gene>
    <name evidence="1" type="ORF">CLIB1444_02S11672</name>
</gene>
<reference evidence="1" key="1">
    <citation type="submission" date="2022-06" db="EMBL/GenBank/DDBJ databases">
        <authorList>
            <person name="Legras J.-L."/>
            <person name="Devillers H."/>
            <person name="Grondin C."/>
        </authorList>
    </citation>
    <scope>NUCLEOTIDE SEQUENCE</scope>
    <source>
        <strain evidence="1">CLIB 1444</strain>
    </source>
</reference>
<keyword evidence="2" id="KW-1185">Reference proteome</keyword>
<proteinExistence type="predicted"/>
<evidence type="ECO:0000313" key="2">
    <source>
        <dbReference type="Proteomes" id="UP001152531"/>
    </source>
</evidence>
<accession>A0ACA9Y3M3</accession>
<evidence type="ECO:0000313" key="1">
    <source>
        <dbReference type="EMBL" id="CAH6719572.1"/>
    </source>
</evidence>
<dbReference type="Proteomes" id="UP001152531">
    <property type="component" value="Unassembled WGS sequence"/>
</dbReference>
<name>A0ACA9Y3M3_9ASCO</name>
<protein>
    <submittedName>
        <fullName evidence="1">Nucleoporin Nup170p</fullName>
    </submittedName>
</protein>
<sequence length="1278" mass="147647">MNRILNLDSVNDVSYKIKIPNMNELTPLDLTSKYIDDLISIDSIIPSDLYGEDKINKVNSSTLDNYYFHNPGAVTANGTNSNSGSINGNGSRFENIENVSLPDSFFEEFNGSELISKNGLFNEINRCWFILDNKLILWNYKAPQSSFNKSVFLNIDLRYSILSVKICKPKEGIFIKDVNYILVIATTMDIHIYVIKYNNELNNLEMFNPNLSVSIQGLMVNSIISHSKTNDIYFSEGNNIWRLDYSNKSSFIKNKCDKVCLTKSGFINKISIFNDDQQQIPESIVQLDLDEDRDVLYSLSNKSIIRTYKITKNQEQFTVFNKITPSEIFKNVSSLFVDSGNFKSFSKFKIISISAIKRESTTVQLIAITNFGVRILLKLGMINSMFFSSSSNSLRLSVVTLKFPPSKELPTLNNELDSFTRSKQYINQVISNQQKSQLLKNAKFSKILSPGIFLLVKKSKNGDKLFVSTVNYGFLKKNNKIIEDAEFLKISGNKTDIVINDIVQITPSMNANNQSNGYANILACQYTKEPLKFAILTNYGIQIFQYQTPDKLLKDLNDERIENFVEENGFEETCSTLLYLSCSTNYLNRKAIMLFSTIGNNARIIDEVNNLNPSNINNNEKNQVVLSDRFYGTCLLISRIFRDYWSIKIFNQQKEKDLNKILININKSKIEYFIGSVIVLLEFFNNFSNNIPGLNAPNYSSDPTRFDNEICLRSEHIAFTSIIKSLNSMKEALSFLMILIEETNFNEIFNNLNVSNQRNLLSLQFNNLLLPNNDTKNLIKDLLSSIINKNILKGGSIDYITNSLQDKCGSFISTDDILIFKAIENLTKAKNYRSRDQDMKIKCLKNAIQLFEKASKSLTLENIENSVNIMLDLDFYVGSIELLIKLVINQSNKDSLYGLIFNILNKIDNRILQANDIKDTQAIKELMEIRDLSYKLCFNCKDKTFHYKFYQWFIDEGNNDKLLDINSEFILDFLKEKSNENIQLSELLYKYYAKREKYYEAGSILYYLSISEFPIELIKRLEYLSRANGFCNCNCPSNLRQKMIQLSTLIQDLFDVGNIQLDLLKLIENDKRINPTLRSKSLESLNNKILNLTDLFNDFTDPLGYYNLSLIIFKISDYRNSDDIFKRWELLIEKIYYNSFKDNKLPFYIELVNQFNLISSKVSSNDLVFPIDKLIKLISKYLNDAFEEDPLQEIPKGVVVDLFIKSGITYDKLYYIFKSIIEQNFEIYPGFIKFLNNEMIYLIKNWYLNDKNLRNLVSNDEILNLHEYSIDKDPIGNK</sequence>